<dbReference type="EMBL" id="JAINUF010000022">
    <property type="protein sequence ID" value="KAJ8334045.1"/>
    <property type="molecule type" value="Genomic_DNA"/>
</dbReference>
<dbReference type="OrthoDB" id="8951380at2759"/>
<keyword evidence="3" id="KW-1185">Reference proteome</keyword>
<dbReference type="Proteomes" id="UP001152622">
    <property type="component" value="Chromosome 22"/>
</dbReference>
<evidence type="ECO:0000256" key="1">
    <source>
        <dbReference type="SAM" id="MobiDB-lite"/>
    </source>
</evidence>
<feature type="compositionally biased region" description="Basic and acidic residues" evidence="1">
    <location>
        <begin position="45"/>
        <end position="59"/>
    </location>
</feature>
<feature type="compositionally biased region" description="Pro residues" evidence="1">
    <location>
        <begin position="164"/>
        <end position="202"/>
    </location>
</feature>
<name>A0A9Q1E899_SYNKA</name>
<gene>
    <name evidence="2" type="ORF">SKAU_G00413640</name>
</gene>
<sequence>MGNENSSAEGPVTAYTESQTGERRDSKPENGSVLTEPLSAQPEQDILRTSEEEERRKEEENEELLFTDDLLPNIDLSAELNLWRSSFRAVEPLPSPQADIEFRTPTEEVAPPLVHQSTDQLENRSSLTEAEECDPAPVTPPSPEDHTSQPSLPAHLSRDSAQFPTPPPTPPERCLPTPPPSDSPEPQTPTPAPPIPDLPPDSPTLQPKDPTDTPSAPSQDVPHRFILFL</sequence>
<evidence type="ECO:0000313" key="3">
    <source>
        <dbReference type="Proteomes" id="UP001152622"/>
    </source>
</evidence>
<feature type="region of interest" description="Disordered" evidence="1">
    <location>
        <begin position="92"/>
        <end position="229"/>
    </location>
</feature>
<organism evidence="2 3">
    <name type="scientific">Synaphobranchus kaupii</name>
    <name type="common">Kaup's arrowtooth eel</name>
    <dbReference type="NCBI Taxonomy" id="118154"/>
    <lineage>
        <taxon>Eukaryota</taxon>
        <taxon>Metazoa</taxon>
        <taxon>Chordata</taxon>
        <taxon>Craniata</taxon>
        <taxon>Vertebrata</taxon>
        <taxon>Euteleostomi</taxon>
        <taxon>Actinopterygii</taxon>
        <taxon>Neopterygii</taxon>
        <taxon>Teleostei</taxon>
        <taxon>Anguilliformes</taxon>
        <taxon>Synaphobranchidae</taxon>
        <taxon>Synaphobranchus</taxon>
    </lineage>
</organism>
<feature type="compositionally biased region" description="Polar residues" evidence="1">
    <location>
        <begin position="115"/>
        <end position="128"/>
    </location>
</feature>
<evidence type="ECO:0000313" key="2">
    <source>
        <dbReference type="EMBL" id="KAJ8334045.1"/>
    </source>
</evidence>
<dbReference type="AlphaFoldDB" id="A0A9Q1E899"/>
<proteinExistence type="predicted"/>
<reference evidence="2" key="1">
    <citation type="journal article" date="2023" name="Science">
        <title>Genome structures resolve the early diversification of teleost fishes.</title>
        <authorList>
            <person name="Parey E."/>
            <person name="Louis A."/>
            <person name="Montfort J."/>
            <person name="Bouchez O."/>
            <person name="Roques C."/>
            <person name="Iampietro C."/>
            <person name="Lluch J."/>
            <person name="Castinel A."/>
            <person name="Donnadieu C."/>
            <person name="Desvignes T."/>
            <person name="Floi Bucao C."/>
            <person name="Jouanno E."/>
            <person name="Wen M."/>
            <person name="Mejri S."/>
            <person name="Dirks R."/>
            <person name="Jansen H."/>
            <person name="Henkel C."/>
            <person name="Chen W.J."/>
            <person name="Zahm M."/>
            <person name="Cabau C."/>
            <person name="Klopp C."/>
            <person name="Thompson A.W."/>
            <person name="Robinson-Rechavi M."/>
            <person name="Braasch I."/>
            <person name="Lecointre G."/>
            <person name="Bobe J."/>
            <person name="Postlethwait J.H."/>
            <person name="Berthelot C."/>
            <person name="Roest Crollius H."/>
            <person name="Guiguen Y."/>
        </authorList>
    </citation>
    <scope>NUCLEOTIDE SEQUENCE</scope>
    <source>
        <strain evidence="2">WJC10195</strain>
    </source>
</reference>
<dbReference type="PRINTS" id="PR01217">
    <property type="entry name" value="PRICHEXTENSN"/>
</dbReference>
<feature type="region of interest" description="Disordered" evidence="1">
    <location>
        <begin position="1"/>
        <end position="64"/>
    </location>
</feature>
<protein>
    <submittedName>
        <fullName evidence="2">Uncharacterized protein</fullName>
    </submittedName>
</protein>
<accession>A0A9Q1E899</accession>
<comment type="caution">
    <text evidence="2">The sequence shown here is derived from an EMBL/GenBank/DDBJ whole genome shotgun (WGS) entry which is preliminary data.</text>
</comment>